<sequence length="418" mass="44448">MLAPRHRMFLDQPFPDSRRLRTARALYALALLLMPACMIATPWGLTPAACLTLVAALLAPDRIWAARKAAGWPVLMMTGVVVTVACVVSFSVLVHHDSWGEAGSRGRVLLIPLASLMVLGLAPPRAALWGGAVLGLLGAAVVAILQIRQHLPRADGWTNAISFADAAAMLLALVVFLRPSGRFAITALAACAGVVAIGLSGTRGAWPAAAMVVIMALFVRATSGRGHRLEAWALAVLALLSIALVLPQVQQRVEALRVDLMRYAAGDPDSSSGARLQLLDLATEALIADPWTGVGVGRFERVLETAPQCRVPAPDDWCRLRHAHSDFPEWGATMGIPGLVALLALYGVPAWLFARQLLVQPFPRRSRSAALAGLAVVVVFVLCGLSQSMWAHQLTGSSFVVLVGVLLGFSLREDPHKA</sequence>
<dbReference type="RefSeq" id="WP_014159770.1">
    <property type="nucleotide sequence ID" value="NC_016147.2"/>
</dbReference>
<dbReference type="EMBL" id="CP003093">
    <property type="protein sequence ID" value="AER55593.1"/>
    <property type="molecule type" value="Genomic_DNA"/>
</dbReference>
<keyword evidence="3 5" id="KW-1133">Transmembrane helix</keyword>
<comment type="subcellular location">
    <subcellularLocation>
        <location evidence="1">Membrane</location>
        <topology evidence="1">Multi-pass membrane protein</topology>
    </subcellularLocation>
</comment>
<evidence type="ECO:0000256" key="2">
    <source>
        <dbReference type="ARBA" id="ARBA00022692"/>
    </source>
</evidence>
<feature type="transmembrane region" description="Helical" evidence="5">
    <location>
        <begin position="25"/>
        <end position="58"/>
    </location>
</feature>
<dbReference type="KEGG" id="psd:DSC_04700"/>
<keyword evidence="8" id="KW-1185">Reference proteome</keyword>
<dbReference type="AlphaFoldDB" id="G7UPQ3"/>
<evidence type="ECO:0000256" key="4">
    <source>
        <dbReference type="ARBA" id="ARBA00023136"/>
    </source>
</evidence>
<gene>
    <name evidence="7" type="ordered locus">DSC_04700</name>
</gene>
<dbReference type="STRING" id="1045855.DSC_04700"/>
<dbReference type="PANTHER" id="PTHR37422:SF23">
    <property type="entry name" value="TEICHURONIC ACID BIOSYNTHESIS PROTEIN TUAE"/>
    <property type="match status" value="1"/>
</dbReference>
<evidence type="ECO:0000256" key="1">
    <source>
        <dbReference type="ARBA" id="ARBA00004141"/>
    </source>
</evidence>
<evidence type="ECO:0000256" key="5">
    <source>
        <dbReference type="SAM" id="Phobius"/>
    </source>
</evidence>
<evidence type="ECO:0000313" key="7">
    <source>
        <dbReference type="EMBL" id="AER55593.1"/>
    </source>
</evidence>
<dbReference type="PANTHER" id="PTHR37422">
    <property type="entry name" value="TEICHURONIC ACID BIOSYNTHESIS PROTEIN TUAE"/>
    <property type="match status" value="1"/>
</dbReference>
<keyword evidence="2 5" id="KW-0812">Transmembrane</keyword>
<dbReference type="OrthoDB" id="27575at2"/>
<dbReference type="eggNOG" id="COG3307">
    <property type="taxonomic scope" value="Bacteria"/>
</dbReference>
<feature type="domain" description="O-antigen ligase-related" evidence="6">
    <location>
        <begin position="190"/>
        <end position="343"/>
    </location>
</feature>
<evidence type="ECO:0000256" key="3">
    <source>
        <dbReference type="ARBA" id="ARBA00022989"/>
    </source>
</evidence>
<feature type="transmembrane region" description="Helical" evidence="5">
    <location>
        <begin position="393"/>
        <end position="411"/>
    </location>
</feature>
<dbReference type="GO" id="GO:0016020">
    <property type="term" value="C:membrane"/>
    <property type="evidence" value="ECO:0007669"/>
    <property type="project" value="UniProtKB-SubCell"/>
</dbReference>
<feature type="transmembrane region" description="Helical" evidence="5">
    <location>
        <begin position="366"/>
        <end position="387"/>
    </location>
</feature>
<protein>
    <submittedName>
        <fullName evidence="7">Cell surface polysaccharide polymerase/ligase</fullName>
    </submittedName>
</protein>
<dbReference type="InterPro" id="IPR007016">
    <property type="entry name" value="O-antigen_ligase-rel_domated"/>
</dbReference>
<feature type="transmembrane region" description="Helical" evidence="5">
    <location>
        <begin position="184"/>
        <end position="217"/>
    </location>
</feature>
<organism evidence="7 8">
    <name type="scientific">Pseudoxanthomonas spadix (strain BD-a59)</name>
    <dbReference type="NCBI Taxonomy" id="1045855"/>
    <lineage>
        <taxon>Bacteria</taxon>
        <taxon>Pseudomonadati</taxon>
        <taxon>Pseudomonadota</taxon>
        <taxon>Gammaproteobacteria</taxon>
        <taxon>Lysobacterales</taxon>
        <taxon>Lysobacteraceae</taxon>
        <taxon>Pseudoxanthomonas</taxon>
    </lineage>
</organism>
<evidence type="ECO:0000259" key="6">
    <source>
        <dbReference type="Pfam" id="PF04932"/>
    </source>
</evidence>
<dbReference type="Proteomes" id="UP000005870">
    <property type="component" value="Chromosome"/>
</dbReference>
<accession>G7UPQ3</accession>
<reference evidence="7 8" key="1">
    <citation type="journal article" date="2012" name="J. Bacteriol.">
        <title>Complete Genome Sequence of the BTEX-Degrading Bacterium Pseudoxanthomonas spadix BD-a59.</title>
        <authorList>
            <person name="Lee S.H."/>
            <person name="Jin H.M."/>
            <person name="Lee H.J."/>
            <person name="Kim J.M."/>
            <person name="Jeon C.O."/>
        </authorList>
    </citation>
    <scope>NUCLEOTIDE SEQUENCE [LARGE SCALE GENOMIC DNA]</scope>
    <source>
        <strain evidence="7 8">BD-a59</strain>
    </source>
</reference>
<dbReference type="InterPro" id="IPR051533">
    <property type="entry name" value="WaaL-like"/>
</dbReference>
<feature type="transmembrane region" description="Helical" evidence="5">
    <location>
        <begin position="157"/>
        <end position="178"/>
    </location>
</feature>
<evidence type="ECO:0000313" key="8">
    <source>
        <dbReference type="Proteomes" id="UP000005870"/>
    </source>
</evidence>
<feature type="transmembrane region" description="Helical" evidence="5">
    <location>
        <begin position="128"/>
        <end position="145"/>
    </location>
</feature>
<feature type="transmembrane region" description="Helical" evidence="5">
    <location>
        <begin position="229"/>
        <end position="249"/>
    </location>
</feature>
<dbReference type="HOGENOM" id="CLU_049451_0_1_6"/>
<keyword evidence="4 5" id="KW-0472">Membrane</keyword>
<dbReference type="Pfam" id="PF04932">
    <property type="entry name" value="Wzy_C"/>
    <property type="match status" value="1"/>
</dbReference>
<dbReference type="GO" id="GO:0016874">
    <property type="term" value="F:ligase activity"/>
    <property type="evidence" value="ECO:0007669"/>
    <property type="project" value="UniProtKB-KW"/>
</dbReference>
<feature type="transmembrane region" description="Helical" evidence="5">
    <location>
        <begin position="334"/>
        <end position="354"/>
    </location>
</feature>
<feature type="transmembrane region" description="Helical" evidence="5">
    <location>
        <begin position="70"/>
        <end position="94"/>
    </location>
</feature>
<proteinExistence type="predicted"/>
<name>G7UPQ3_PSEUP</name>